<feature type="transmembrane region" description="Helical" evidence="1">
    <location>
        <begin position="213"/>
        <end position="234"/>
    </location>
</feature>
<feature type="transmembrane region" description="Helical" evidence="1">
    <location>
        <begin position="336"/>
        <end position="356"/>
    </location>
</feature>
<reference evidence="2 3" key="1">
    <citation type="submission" date="2022-10" db="EMBL/GenBank/DDBJ databases">
        <title>Sphingomonas sp.</title>
        <authorList>
            <person name="Jin C."/>
        </authorList>
    </citation>
    <scope>NUCLEOTIDE SEQUENCE [LARGE SCALE GENOMIC DNA]</scope>
    <source>
        <strain evidence="2 3">BN140010</strain>
    </source>
</reference>
<sequence length="376" mass="41932">MASHADGQEWATARAGNNGQVRPTAPSAERHLYGPVADWLLLGGSSLFILPLLTLLPSQRWQATVALTMMVLANFINHPHFAHSYQIFYRDFRAKLTGGERMMRWRYAGAGILAPLLLLVYFTIGLWRADLRMVGLGFNIMGLFVGWHYVKQGYGMLMVDAALKRRFFSEEDKRLLLINAYAVWVFAWIKLNGAAQGSEYWGVRTISLAVPHWLTLTSALVAGASGLTVLTMLAKRLRSGAKLPVAGLTAYGVTLYVWTAFGTANPLVFLVIPALHSIQYLAVVYRFQSSVAHAAEPVRPGRALARFGLTGVLLGAMLFWVLPIALSARFAYRPELFGATLFVFVGWISINVHHYFMDSVMWRRGNPETSRHLFGR</sequence>
<feature type="transmembrane region" description="Helical" evidence="1">
    <location>
        <begin position="307"/>
        <end position="330"/>
    </location>
</feature>
<comment type="caution">
    <text evidence="2">The sequence shown here is derived from an EMBL/GenBank/DDBJ whole genome shotgun (WGS) entry which is preliminary data.</text>
</comment>
<organism evidence="2 3">
    <name type="scientific">Sphingomonas arvum</name>
    <dbReference type="NCBI Taxonomy" id="2992113"/>
    <lineage>
        <taxon>Bacteria</taxon>
        <taxon>Pseudomonadati</taxon>
        <taxon>Pseudomonadota</taxon>
        <taxon>Alphaproteobacteria</taxon>
        <taxon>Sphingomonadales</taxon>
        <taxon>Sphingomonadaceae</taxon>
        <taxon>Sphingomonas</taxon>
    </lineage>
</organism>
<name>A0ABT3JDN5_9SPHN</name>
<feature type="transmembrane region" description="Helical" evidence="1">
    <location>
        <begin position="39"/>
        <end position="56"/>
    </location>
</feature>
<protein>
    <recommendedName>
        <fullName evidence="4">Beta-carotene 15,15'-monooxygenase</fullName>
    </recommendedName>
</protein>
<proteinExistence type="predicted"/>
<feature type="transmembrane region" description="Helical" evidence="1">
    <location>
        <begin position="133"/>
        <end position="150"/>
    </location>
</feature>
<feature type="transmembrane region" description="Helical" evidence="1">
    <location>
        <begin position="105"/>
        <end position="127"/>
    </location>
</feature>
<dbReference type="EMBL" id="JAPDOB010000001">
    <property type="protein sequence ID" value="MCW3797014.1"/>
    <property type="molecule type" value="Genomic_DNA"/>
</dbReference>
<evidence type="ECO:0000313" key="2">
    <source>
        <dbReference type="EMBL" id="MCW3797014.1"/>
    </source>
</evidence>
<keyword evidence="1" id="KW-0812">Transmembrane</keyword>
<evidence type="ECO:0000256" key="1">
    <source>
        <dbReference type="SAM" id="Phobius"/>
    </source>
</evidence>
<keyword evidence="1" id="KW-1133">Transmembrane helix</keyword>
<evidence type="ECO:0000313" key="3">
    <source>
        <dbReference type="Proteomes" id="UP001526246"/>
    </source>
</evidence>
<accession>A0ABT3JDN5</accession>
<evidence type="ECO:0008006" key="4">
    <source>
        <dbReference type="Google" id="ProtNLM"/>
    </source>
</evidence>
<dbReference type="RefSeq" id="WP_264881074.1">
    <property type="nucleotide sequence ID" value="NZ_JAPDOB010000001.1"/>
</dbReference>
<feature type="transmembrane region" description="Helical" evidence="1">
    <location>
        <begin position="241"/>
        <end position="261"/>
    </location>
</feature>
<dbReference type="Proteomes" id="UP001526246">
    <property type="component" value="Unassembled WGS sequence"/>
</dbReference>
<keyword evidence="3" id="KW-1185">Reference proteome</keyword>
<feature type="transmembrane region" description="Helical" evidence="1">
    <location>
        <begin position="175"/>
        <end position="193"/>
    </location>
</feature>
<keyword evidence="1" id="KW-0472">Membrane</keyword>
<gene>
    <name evidence="2" type="ORF">OMW55_04245</name>
</gene>
<feature type="transmembrane region" description="Helical" evidence="1">
    <location>
        <begin position="267"/>
        <end position="287"/>
    </location>
</feature>